<dbReference type="PRINTS" id="PR00039">
    <property type="entry name" value="HTHLYSR"/>
</dbReference>
<dbReference type="GO" id="GO:0003677">
    <property type="term" value="F:DNA binding"/>
    <property type="evidence" value="ECO:0007669"/>
    <property type="project" value="UniProtKB-KW"/>
</dbReference>
<keyword evidence="2" id="KW-0678">Repressor</keyword>
<dbReference type="PANTHER" id="PTHR30419">
    <property type="entry name" value="HTH-TYPE TRANSCRIPTIONAL REGULATOR YBHD"/>
    <property type="match status" value="1"/>
</dbReference>
<evidence type="ECO:0000256" key="2">
    <source>
        <dbReference type="ARBA" id="ARBA00022491"/>
    </source>
</evidence>
<dbReference type="SUPFAM" id="SSF53850">
    <property type="entry name" value="Periplasmic binding protein-like II"/>
    <property type="match status" value="1"/>
</dbReference>
<evidence type="ECO:0000256" key="3">
    <source>
        <dbReference type="ARBA" id="ARBA00023015"/>
    </source>
</evidence>
<dbReference type="CDD" id="cd08440">
    <property type="entry name" value="PBP2_LTTR_like_4"/>
    <property type="match status" value="1"/>
</dbReference>
<evidence type="ECO:0000313" key="8">
    <source>
        <dbReference type="Proteomes" id="UP000234503"/>
    </source>
</evidence>
<evidence type="ECO:0000256" key="1">
    <source>
        <dbReference type="ARBA" id="ARBA00009437"/>
    </source>
</evidence>
<dbReference type="GO" id="GO:0005829">
    <property type="term" value="C:cytosol"/>
    <property type="evidence" value="ECO:0007669"/>
    <property type="project" value="TreeGrafter"/>
</dbReference>
<gene>
    <name evidence="7" type="ORF">CYR32_19810</name>
</gene>
<comment type="similarity">
    <text evidence="1">Belongs to the LysR transcriptional regulatory family.</text>
</comment>
<dbReference type="PANTHER" id="PTHR30419:SF14">
    <property type="entry name" value="LYSR FAMILY TRANSCRIPTIONAL REGULATOR"/>
    <property type="match status" value="1"/>
</dbReference>
<dbReference type="RefSeq" id="WP_101826831.1">
    <property type="nucleotide sequence ID" value="NZ_PJZH01000038.1"/>
</dbReference>
<protein>
    <submittedName>
        <fullName evidence="7">LysR family transcriptional regulator</fullName>
    </submittedName>
</protein>
<dbReference type="Pfam" id="PF00126">
    <property type="entry name" value="HTH_1"/>
    <property type="match status" value="1"/>
</dbReference>
<dbReference type="AlphaFoldDB" id="A0A2N5DTP1"/>
<dbReference type="Gene3D" id="1.10.10.10">
    <property type="entry name" value="Winged helix-like DNA-binding domain superfamily/Winged helix DNA-binding domain"/>
    <property type="match status" value="1"/>
</dbReference>
<evidence type="ECO:0000256" key="5">
    <source>
        <dbReference type="ARBA" id="ARBA00023163"/>
    </source>
</evidence>
<dbReference type="Pfam" id="PF03466">
    <property type="entry name" value="LysR_substrate"/>
    <property type="match status" value="1"/>
</dbReference>
<dbReference type="InterPro" id="IPR036388">
    <property type="entry name" value="WH-like_DNA-bd_sf"/>
</dbReference>
<feature type="domain" description="HTH lysR-type" evidence="6">
    <location>
        <begin position="1"/>
        <end position="60"/>
    </location>
</feature>
<keyword evidence="3" id="KW-0805">Transcription regulation</keyword>
<dbReference type="SUPFAM" id="SSF46785">
    <property type="entry name" value="Winged helix' DNA-binding domain"/>
    <property type="match status" value="1"/>
</dbReference>
<keyword evidence="4" id="KW-0238">DNA-binding</keyword>
<reference evidence="7 8" key="1">
    <citation type="submission" date="2017-12" db="EMBL/GenBank/DDBJ databases">
        <title>Characterization of six clinical isolates of Enterochimera gen. nov., a novel genus of the Yersiniaciae family and the three species Enterochimera arupensis sp. nov., Enterochimera coloradensis sp. nov, and Enterochimera californica sp. nov.</title>
        <authorList>
            <person name="Rossi A."/>
            <person name="Fisher M."/>
        </authorList>
    </citation>
    <scope>NUCLEOTIDE SEQUENCE [LARGE SCALE GENOMIC DNA]</scope>
    <source>
        <strain evidence="8">2016-Iso4</strain>
    </source>
</reference>
<dbReference type="Proteomes" id="UP000234503">
    <property type="component" value="Unassembled WGS sequence"/>
</dbReference>
<dbReference type="Gene3D" id="3.40.190.290">
    <property type="match status" value="1"/>
</dbReference>
<proteinExistence type="inferred from homology"/>
<dbReference type="FunFam" id="1.10.10.10:FF:000001">
    <property type="entry name" value="LysR family transcriptional regulator"/>
    <property type="match status" value="1"/>
</dbReference>
<comment type="caution">
    <text evidence="7">The sequence shown here is derived from an EMBL/GenBank/DDBJ whole genome shotgun (WGS) entry which is preliminary data.</text>
</comment>
<accession>A0A2N5DTP1</accession>
<evidence type="ECO:0000313" key="7">
    <source>
        <dbReference type="EMBL" id="PLR29879.1"/>
    </source>
</evidence>
<dbReference type="PROSITE" id="PS50931">
    <property type="entry name" value="HTH_LYSR"/>
    <property type="match status" value="1"/>
</dbReference>
<sequence>MNYSLRQLRVFIAIAQHGSFSRAGEAIGLSQSAVSHSMRELEAEAGVRLLDRTTREVVLTDAGRRLAPRVERLLEELQATLLDARSFGTQHTGTVRVASSQTISAHLMPQCIACSAGRYPEIRLMLRDQPQQLVLHSVRNAEVDFGIVIDPVQAQDLHCEPILQEPFLLLCRSDHPFAQKSAVSWRDLHGQALVLQDYASGSRPLIDRALAAQEITAEIVQEIGHPVTLYPMVEAGIGLSVLPALALPLPSGSALTVRPLVPVVNRTLMLIRRKNRSLSPAAGAIWQVVQEQAAALTERRQQQPGWPQG</sequence>
<dbReference type="InterPro" id="IPR000847">
    <property type="entry name" value="LysR_HTH_N"/>
</dbReference>
<dbReference type="OrthoDB" id="8437302at2"/>
<evidence type="ECO:0000259" key="6">
    <source>
        <dbReference type="PROSITE" id="PS50931"/>
    </source>
</evidence>
<dbReference type="GO" id="GO:0003700">
    <property type="term" value="F:DNA-binding transcription factor activity"/>
    <property type="evidence" value="ECO:0007669"/>
    <property type="project" value="InterPro"/>
</dbReference>
<name>A0A2N5DTP1_9GAMM</name>
<keyword evidence="5" id="KW-0804">Transcription</keyword>
<organism evidence="7 8">
    <name type="scientific">Chimaeribacter coloradensis</name>
    <dbReference type="NCBI Taxonomy" id="2060068"/>
    <lineage>
        <taxon>Bacteria</taxon>
        <taxon>Pseudomonadati</taxon>
        <taxon>Pseudomonadota</taxon>
        <taxon>Gammaproteobacteria</taxon>
        <taxon>Enterobacterales</taxon>
        <taxon>Yersiniaceae</taxon>
        <taxon>Chimaeribacter</taxon>
    </lineage>
</organism>
<evidence type="ECO:0000256" key="4">
    <source>
        <dbReference type="ARBA" id="ARBA00023125"/>
    </source>
</evidence>
<keyword evidence="8" id="KW-1185">Reference proteome</keyword>
<dbReference type="InterPro" id="IPR050950">
    <property type="entry name" value="HTH-type_LysR_regulators"/>
</dbReference>
<dbReference type="InterPro" id="IPR036390">
    <property type="entry name" value="WH_DNA-bd_sf"/>
</dbReference>
<dbReference type="EMBL" id="PJZH01000038">
    <property type="protein sequence ID" value="PLR29879.1"/>
    <property type="molecule type" value="Genomic_DNA"/>
</dbReference>
<dbReference type="InterPro" id="IPR005119">
    <property type="entry name" value="LysR_subst-bd"/>
</dbReference>